<feature type="chain" id="PRO_5045839445" evidence="5">
    <location>
        <begin position="26"/>
        <end position="277"/>
    </location>
</feature>
<keyword evidence="8" id="KW-1185">Reference proteome</keyword>
<dbReference type="InterPro" id="IPR018313">
    <property type="entry name" value="SBP_3_CS"/>
</dbReference>
<keyword evidence="3 5" id="KW-0732">Signal</keyword>
<dbReference type="PANTHER" id="PTHR30085:SF6">
    <property type="entry name" value="ABC TRANSPORTER GLUTAMINE-BINDING PROTEIN GLNH"/>
    <property type="match status" value="1"/>
</dbReference>
<name>A0ABT2X8S4_9RHOB</name>
<dbReference type="PANTHER" id="PTHR30085">
    <property type="entry name" value="AMINO ACID ABC TRANSPORTER PERMEASE"/>
    <property type="match status" value="1"/>
</dbReference>
<dbReference type="Pfam" id="PF00497">
    <property type="entry name" value="SBP_bac_3"/>
    <property type="match status" value="1"/>
</dbReference>
<dbReference type="InterPro" id="IPR001638">
    <property type="entry name" value="Solute-binding_3/MltF_N"/>
</dbReference>
<dbReference type="RefSeq" id="WP_263340342.1">
    <property type="nucleotide sequence ID" value="NZ_JAOVQO010000027.1"/>
</dbReference>
<dbReference type="Proteomes" id="UP001209535">
    <property type="component" value="Unassembled WGS sequence"/>
</dbReference>
<feature type="signal peptide" evidence="5">
    <location>
        <begin position="1"/>
        <end position="25"/>
    </location>
</feature>
<evidence type="ECO:0000256" key="2">
    <source>
        <dbReference type="ARBA" id="ARBA00022448"/>
    </source>
</evidence>
<protein>
    <submittedName>
        <fullName evidence="7">Transporter substrate-binding domain-containing protein</fullName>
    </submittedName>
</protein>
<comment type="caution">
    <text evidence="7">The sequence shown here is derived from an EMBL/GenBank/DDBJ whole genome shotgun (WGS) entry which is preliminary data.</text>
</comment>
<reference evidence="7 8" key="1">
    <citation type="submission" date="2022-10" db="EMBL/GenBank/DDBJ databases">
        <title>Defluviimonas sp. nov., isolated from ocean surface sediments.</title>
        <authorList>
            <person name="He W."/>
            <person name="Wang L."/>
            <person name="Zhang D.-F."/>
        </authorList>
    </citation>
    <scope>NUCLEOTIDE SEQUENCE [LARGE SCALE GENOMIC DNA]</scope>
    <source>
        <strain evidence="7 8">WL0024</strain>
    </source>
</reference>
<dbReference type="SUPFAM" id="SSF53850">
    <property type="entry name" value="Periplasmic binding protein-like II"/>
    <property type="match status" value="1"/>
</dbReference>
<evidence type="ECO:0000313" key="8">
    <source>
        <dbReference type="Proteomes" id="UP001209535"/>
    </source>
</evidence>
<evidence type="ECO:0000256" key="1">
    <source>
        <dbReference type="ARBA" id="ARBA00010333"/>
    </source>
</evidence>
<organism evidence="7 8">
    <name type="scientific">Albidovulum salinarum</name>
    <dbReference type="NCBI Taxonomy" id="2984153"/>
    <lineage>
        <taxon>Bacteria</taxon>
        <taxon>Pseudomonadati</taxon>
        <taxon>Pseudomonadota</taxon>
        <taxon>Alphaproteobacteria</taxon>
        <taxon>Rhodobacterales</taxon>
        <taxon>Paracoccaceae</taxon>
        <taxon>Albidovulum</taxon>
    </lineage>
</organism>
<dbReference type="Gene3D" id="3.40.190.10">
    <property type="entry name" value="Periplasmic binding protein-like II"/>
    <property type="match status" value="2"/>
</dbReference>
<keyword evidence="2" id="KW-0813">Transport</keyword>
<evidence type="ECO:0000313" key="7">
    <source>
        <dbReference type="EMBL" id="MCU9850349.1"/>
    </source>
</evidence>
<accession>A0ABT2X8S4</accession>
<comment type="similarity">
    <text evidence="1 4">Belongs to the bacterial solute-binding protein 3 family.</text>
</comment>
<proteinExistence type="inferred from homology"/>
<evidence type="ECO:0000256" key="5">
    <source>
        <dbReference type="SAM" id="SignalP"/>
    </source>
</evidence>
<feature type="domain" description="Solute-binding protein family 3/N-terminal" evidence="6">
    <location>
        <begin position="36"/>
        <end position="265"/>
    </location>
</feature>
<dbReference type="InterPro" id="IPR051455">
    <property type="entry name" value="Bact_solute-bind_prot3"/>
</dbReference>
<evidence type="ECO:0000256" key="4">
    <source>
        <dbReference type="RuleBase" id="RU003744"/>
    </source>
</evidence>
<evidence type="ECO:0000256" key="3">
    <source>
        <dbReference type="ARBA" id="ARBA00022729"/>
    </source>
</evidence>
<dbReference type="SMART" id="SM00062">
    <property type="entry name" value="PBPb"/>
    <property type="match status" value="1"/>
</dbReference>
<evidence type="ECO:0000259" key="6">
    <source>
        <dbReference type="SMART" id="SM00062"/>
    </source>
</evidence>
<dbReference type="EMBL" id="JAOVQO010000027">
    <property type="protein sequence ID" value="MCU9850349.1"/>
    <property type="molecule type" value="Genomic_DNA"/>
</dbReference>
<dbReference type="PROSITE" id="PS01039">
    <property type="entry name" value="SBP_BACTERIAL_3"/>
    <property type="match status" value="1"/>
</dbReference>
<sequence>MKISNCFAGLATVAGIAMTAQVAHADMLDDIIADGELKCGVMLDVPPVGMRDNDNNPIGFDVEFCKDMAAALGVEAVIVETPAPDRIPAILSGRVHIGVASATNSLERAKSVAFSIPYQIWDVGIAIAADNTDITSDADLAGKSVGTVRGTTGEVAFLDAYEKGLKDSGTTYTSFSTNSEQFLALQQGKVDAIVEATTIFGEYVKGAGAGEIRVCCTLASAPADWTGLMVKRDEQGFLNWVNLFVWHEWKNGRTNELYNAWFGYDAPSMAFPGVHGY</sequence>
<gene>
    <name evidence="7" type="ORF">OEZ60_20400</name>
</gene>